<evidence type="ECO:0000313" key="2">
    <source>
        <dbReference type="EMBL" id="KAG5475871.1"/>
    </source>
</evidence>
<evidence type="ECO:0000313" key="3">
    <source>
        <dbReference type="Proteomes" id="UP000674179"/>
    </source>
</evidence>
<dbReference type="RefSeq" id="XP_067691882.1">
    <property type="nucleotide sequence ID" value="XM_067835316.1"/>
</dbReference>
<protein>
    <submittedName>
        <fullName evidence="2">Uncharacterized protein</fullName>
    </submittedName>
</protein>
<feature type="region of interest" description="Disordered" evidence="1">
    <location>
        <begin position="1"/>
        <end position="65"/>
    </location>
</feature>
<sequence length="96" mass="10414">MKALQWRGGCRGGGRRRHKAPATLRGETREKDDQGFCREVPPEKVRRSWAPSARAAGRSPSPPSVNYVNGWQLQAVFESTADIAAKTAPSAALSPL</sequence>
<dbReference type="KEGG" id="lenr:94170826"/>
<gene>
    <name evidence="2" type="ORF">CUR178_03584</name>
</gene>
<feature type="compositionally biased region" description="Low complexity" evidence="1">
    <location>
        <begin position="48"/>
        <end position="59"/>
    </location>
</feature>
<keyword evidence="3" id="KW-1185">Reference proteome</keyword>
<feature type="compositionally biased region" description="Basic and acidic residues" evidence="1">
    <location>
        <begin position="26"/>
        <end position="46"/>
    </location>
</feature>
<dbReference type="OrthoDB" id="10395141at2759"/>
<reference evidence="2 3" key="1">
    <citation type="submission" date="2021-02" db="EMBL/GenBank/DDBJ databases">
        <title>Leishmania (Mundinia) enrietti genome sequencing and assembly.</title>
        <authorList>
            <person name="Almutairi H."/>
            <person name="Gatherer D."/>
        </authorList>
    </citation>
    <scope>NUCLEOTIDE SEQUENCE [LARGE SCALE GENOMIC DNA]</scope>
    <source>
        <strain evidence="2">CUR178</strain>
    </source>
</reference>
<dbReference type="GeneID" id="94170826"/>
<dbReference type="AlphaFoldDB" id="A0A836HDP3"/>
<comment type="caution">
    <text evidence="2">The sequence shown here is derived from an EMBL/GenBank/DDBJ whole genome shotgun (WGS) entry which is preliminary data.</text>
</comment>
<organism evidence="2 3">
    <name type="scientific">Leishmania enriettii</name>
    <dbReference type="NCBI Taxonomy" id="5663"/>
    <lineage>
        <taxon>Eukaryota</taxon>
        <taxon>Discoba</taxon>
        <taxon>Euglenozoa</taxon>
        <taxon>Kinetoplastea</taxon>
        <taxon>Metakinetoplastina</taxon>
        <taxon>Trypanosomatida</taxon>
        <taxon>Trypanosomatidae</taxon>
        <taxon>Leishmaniinae</taxon>
        <taxon>Leishmania</taxon>
    </lineage>
</organism>
<name>A0A836HDP3_LEIEN</name>
<dbReference type="Proteomes" id="UP000674179">
    <property type="component" value="Chromosome 27"/>
</dbReference>
<accession>A0A836HDP3</accession>
<dbReference type="EMBL" id="JAFHKP010000027">
    <property type="protein sequence ID" value="KAG5475871.1"/>
    <property type="molecule type" value="Genomic_DNA"/>
</dbReference>
<evidence type="ECO:0000256" key="1">
    <source>
        <dbReference type="SAM" id="MobiDB-lite"/>
    </source>
</evidence>
<proteinExistence type="predicted"/>